<dbReference type="PANTHER" id="PTHR43036">
    <property type="entry name" value="OSJNBB0011N17.9 PROTEIN"/>
    <property type="match status" value="1"/>
</dbReference>
<evidence type="ECO:0000313" key="4">
    <source>
        <dbReference type="Proteomes" id="UP001189122"/>
    </source>
</evidence>
<evidence type="ECO:0000313" key="3">
    <source>
        <dbReference type="EMBL" id="CAA2619827.1"/>
    </source>
</evidence>
<dbReference type="AlphaFoldDB" id="A0A7I8IPS0"/>
<dbReference type="InterPro" id="IPR013216">
    <property type="entry name" value="Methyltransf_11"/>
</dbReference>
<accession>A0A7I8IPS0</accession>
<evidence type="ECO:0000259" key="2">
    <source>
        <dbReference type="Pfam" id="PF08241"/>
    </source>
</evidence>
<dbReference type="InterPro" id="IPR029063">
    <property type="entry name" value="SAM-dependent_MTases_sf"/>
</dbReference>
<evidence type="ECO:0000256" key="1">
    <source>
        <dbReference type="SAM" id="MobiDB-lite"/>
    </source>
</evidence>
<name>A0A7I8IPS0_SPIIN</name>
<feature type="region of interest" description="Disordered" evidence="1">
    <location>
        <begin position="1"/>
        <end position="52"/>
    </location>
</feature>
<sequence length="279" mass="31606">MLALHLNPQPCPNRRLQTRPPRPRHAVACDSGAGLSAGDKSPAPPPSAALGRIRRLVLTPDGRSKLNPTPDRDFYAFPRFVKHVDEGFLKELTKLYLERIPEGGDVFDLMSSWVSHLPEEVPYRRVVGHGLNAQELARNPRLESFFVKDLNREQELALESCSFDAVVCTVSVQYLQWPEKVFAEVLRVLKPGGVCIISFSDRMFYEKAIAAWRDGTTYSRTQLVIQYFQCVEGFTQPEVIRRLPRQESRSVLQSIASLLGYSRSDPFCAVVAYRNFKPI</sequence>
<dbReference type="EMBL" id="LR743592">
    <property type="protein sequence ID" value="CAA2619827.1"/>
    <property type="molecule type" value="Genomic_DNA"/>
</dbReference>
<dbReference type="GO" id="GO:0008757">
    <property type="term" value="F:S-adenosylmethionine-dependent methyltransferase activity"/>
    <property type="evidence" value="ECO:0007669"/>
    <property type="project" value="InterPro"/>
</dbReference>
<gene>
    <name evidence="3" type="ORF">SI7747_05005996</name>
</gene>
<organism evidence="3">
    <name type="scientific">Spirodela intermedia</name>
    <name type="common">Intermediate duckweed</name>
    <dbReference type="NCBI Taxonomy" id="51605"/>
    <lineage>
        <taxon>Eukaryota</taxon>
        <taxon>Viridiplantae</taxon>
        <taxon>Streptophyta</taxon>
        <taxon>Embryophyta</taxon>
        <taxon>Tracheophyta</taxon>
        <taxon>Spermatophyta</taxon>
        <taxon>Magnoliopsida</taxon>
        <taxon>Liliopsida</taxon>
        <taxon>Araceae</taxon>
        <taxon>Lemnoideae</taxon>
        <taxon>Spirodela</taxon>
    </lineage>
</organism>
<dbReference type="Pfam" id="PF08241">
    <property type="entry name" value="Methyltransf_11"/>
    <property type="match status" value="1"/>
</dbReference>
<dbReference type="EMBL" id="CACRZD030000005">
    <property type="protein sequence ID" value="CAA6659574.1"/>
    <property type="molecule type" value="Genomic_DNA"/>
</dbReference>
<dbReference type="SUPFAM" id="SSF53335">
    <property type="entry name" value="S-adenosyl-L-methionine-dependent methyltransferases"/>
    <property type="match status" value="1"/>
</dbReference>
<dbReference type="CDD" id="cd02440">
    <property type="entry name" value="AdoMet_MTases"/>
    <property type="match status" value="1"/>
</dbReference>
<keyword evidence="4" id="KW-1185">Reference proteome</keyword>
<feature type="domain" description="Methyltransferase type 11" evidence="2">
    <location>
        <begin position="145"/>
        <end position="197"/>
    </location>
</feature>
<dbReference type="Proteomes" id="UP001189122">
    <property type="component" value="Unassembled WGS sequence"/>
</dbReference>
<dbReference type="PANTHER" id="PTHR43036:SF2">
    <property type="entry name" value="OS04G0481300 PROTEIN"/>
    <property type="match status" value="1"/>
</dbReference>
<dbReference type="Gene3D" id="3.40.50.150">
    <property type="entry name" value="Vaccinia Virus protein VP39"/>
    <property type="match status" value="1"/>
</dbReference>
<proteinExistence type="predicted"/>
<reference evidence="3 4" key="1">
    <citation type="submission" date="2019-12" db="EMBL/GenBank/DDBJ databases">
        <authorList>
            <person name="Scholz U."/>
            <person name="Mascher M."/>
            <person name="Fiebig A."/>
        </authorList>
    </citation>
    <scope>NUCLEOTIDE SEQUENCE</scope>
</reference>
<protein>
    <recommendedName>
        <fullName evidence="2">Methyltransferase type 11 domain-containing protein</fullName>
    </recommendedName>
</protein>